<evidence type="ECO:0000313" key="4">
    <source>
        <dbReference type="Proteomes" id="UP000321245"/>
    </source>
</evidence>
<dbReference type="InterPro" id="IPR011990">
    <property type="entry name" value="TPR-like_helical_dom_sf"/>
</dbReference>
<dbReference type="SMART" id="SM00028">
    <property type="entry name" value="TPR"/>
    <property type="match status" value="5"/>
</dbReference>
<dbReference type="RefSeq" id="WP_019976140.1">
    <property type="nucleotide sequence ID" value="NZ_BJXC01000032.1"/>
</dbReference>
<dbReference type="Proteomes" id="UP000321245">
    <property type="component" value="Unassembled WGS sequence"/>
</dbReference>
<feature type="transmembrane region" description="Helical" evidence="2">
    <location>
        <begin position="305"/>
        <end position="326"/>
    </location>
</feature>
<keyword evidence="4" id="KW-1185">Reference proteome</keyword>
<keyword evidence="2" id="KW-0472">Membrane</keyword>
<dbReference type="GeneID" id="84650768"/>
<keyword evidence="2" id="KW-1133">Transmembrane helix</keyword>
<keyword evidence="2" id="KW-0812">Transmembrane</keyword>
<sequence length="346" mass="40243">MNTYIYENPEKAIREGIRLEKNATAADIKIKYLLFLSKAYTAKRDIDKSLDVLLKAQELSQKSNNPSIKIDVFIITAIQYQHMELYNKSFEMLDKAENIAQNLDSNLDPVKNAWLGKSNAVKGIIYRSQGNYEIALSKFLKSIDYFEQAEQNKPNINNISIVYYNIAYNYIDQNNYEMAHHYFSKSLHFAEKSEAKSLQAFALKGLAQNYSIQNNPMMSLQLLNKAVVKAEKIGDLTLNEGIYKGLSNTYLTIGNFSLYHKNKEIYKKIKFDREQIELKSINSFIDNLRKNYNYQIEQLKNRNKIISHISLFFGIILCLVLSYKIYQINKDNKNKAKKIQRLITNK</sequence>
<dbReference type="AlphaFoldDB" id="A0A511NL17"/>
<dbReference type="Gene3D" id="1.25.40.10">
    <property type="entry name" value="Tetratricopeptide repeat domain"/>
    <property type="match status" value="1"/>
</dbReference>
<evidence type="ECO:0000313" key="3">
    <source>
        <dbReference type="EMBL" id="GEM53490.1"/>
    </source>
</evidence>
<name>A0A511NL17_9FLAO</name>
<dbReference type="InterPro" id="IPR019734">
    <property type="entry name" value="TPR_rpt"/>
</dbReference>
<evidence type="ECO:0000256" key="2">
    <source>
        <dbReference type="SAM" id="Phobius"/>
    </source>
</evidence>
<organism evidence="3 4">
    <name type="scientific">Empedobacter brevis NBRC 14943 = ATCC 43319</name>
    <dbReference type="NCBI Taxonomy" id="1218108"/>
    <lineage>
        <taxon>Bacteria</taxon>
        <taxon>Pseudomonadati</taxon>
        <taxon>Bacteroidota</taxon>
        <taxon>Flavobacteriia</taxon>
        <taxon>Flavobacteriales</taxon>
        <taxon>Weeksellaceae</taxon>
        <taxon>Empedobacter</taxon>
    </lineage>
</organism>
<dbReference type="OrthoDB" id="1253697at2"/>
<keyword evidence="1" id="KW-0802">TPR repeat</keyword>
<dbReference type="STRING" id="1218108.GCA_000382425_02665"/>
<comment type="caution">
    <text evidence="3">The sequence shown here is derived from an EMBL/GenBank/DDBJ whole genome shotgun (WGS) entry which is preliminary data.</text>
</comment>
<dbReference type="EMBL" id="BJXC01000032">
    <property type="protein sequence ID" value="GEM53490.1"/>
    <property type="molecule type" value="Genomic_DNA"/>
</dbReference>
<accession>A0A511NL17</accession>
<reference evidence="3 4" key="1">
    <citation type="submission" date="2019-07" db="EMBL/GenBank/DDBJ databases">
        <title>Whole genome shotgun sequence of Empedobacter brevis NBRC 14943.</title>
        <authorList>
            <person name="Hosoyama A."/>
            <person name="Uohara A."/>
            <person name="Ohji S."/>
            <person name="Ichikawa N."/>
        </authorList>
    </citation>
    <scope>NUCLEOTIDE SEQUENCE [LARGE SCALE GENOMIC DNA]</scope>
    <source>
        <strain evidence="3 4">NBRC 14943</strain>
    </source>
</reference>
<protein>
    <submittedName>
        <fullName evidence="3">Uncharacterized protein</fullName>
    </submittedName>
</protein>
<proteinExistence type="predicted"/>
<dbReference type="SUPFAM" id="SSF48452">
    <property type="entry name" value="TPR-like"/>
    <property type="match status" value="2"/>
</dbReference>
<feature type="repeat" description="TPR" evidence="1">
    <location>
        <begin position="160"/>
        <end position="193"/>
    </location>
</feature>
<evidence type="ECO:0000256" key="1">
    <source>
        <dbReference type="PROSITE-ProRule" id="PRU00339"/>
    </source>
</evidence>
<gene>
    <name evidence="3" type="ORF">EB1_32800</name>
</gene>
<dbReference type="PROSITE" id="PS50005">
    <property type="entry name" value="TPR"/>
    <property type="match status" value="1"/>
</dbReference>